<evidence type="ECO:0000256" key="7">
    <source>
        <dbReference type="ARBA" id="ARBA00023235"/>
    </source>
</evidence>
<comment type="catalytic activity">
    <reaction evidence="1 8">
        <text>[protein]-peptidylproline (omega=180) = [protein]-peptidylproline (omega=0)</text>
        <dbReference type="Rhea" id="RHEA:16237"/>
        <dbReference type="Rhea" id="RHEA-COMP:10747"/>
        <dbReference type="Rhea" id="RHEA-COMP:10748"/>
        <dbReference type="ChEBI" id="CHEBI:83833"/>
        <dbReference type="ChEBI" id="CHEBI:83834"/>
        <dbReference type="EC" id="5.2.1.8"/>
    </reaction>
</comment>
<dbReference type="eggNOG" id="KOG0546">
    <property type="taxonomic scope" value="Eukaryota"/>
</dbReference>
<dbReference type="OrthoDB" id="1902587at2759"/>
<dbReference type="KEGG" id="beq:BEWA_035060"/>
<dbReference type="PROSITE" id="PS50059">
    <property type="entry name" value="FKBP_PPIASE"/>
    <property type="match status" value="1"/>
</dbReference>
<dbReference type="Proteomes" id="UP000031512">
    <property type="component" value="Unassembled WGS sequence"/>
</dbReference>
<dbReference type="PROSITE" id="PS00170">
    <property type="entry name" value="CSA_PPIASE_1"/>
    <property type="match status" value="1"/>
</dbReference>
<keyword evidence="12" id="KW-1185">Reference proteome</keyword>
<dbReference type="RefSeq" id="XP_004832922.1">
    <property type="nucleotide sequence ID" value="XM_004832865.1"/>
</dbReference>
<evidence type="ECO:0000256" key="5">
    <source>
        <dbReference type="ARBA" id="ARBA00022803"/>
    </source>
</evidence>
<protein>
    <recommendedName>
        <fullName evidence="2 8">peptidylprolyl isomerase</fullName>
        <ecNumber evidence="2 8">5.2.1.8</ecNumber>
    </recommendedName>
</protein>
<keyword evidence="7 8" id="KW-0413">Isomerase</keyword>
<sequence length="462" mass="50956">MGDSVDVSGDGGVLKTILQPAEFDDFPQKGHEVEVHYTGRLEDGTVFDSSHNRNATFKFVLGDNQVIKGWEVGVASMKIGEKAKLLIQPSYGYGEAGAGSTIPPNSVLDFEIELINSRVKPKEKWEMTTDEKIQAALDAKVDGNAKFLKGNIKAAISLYEDGVKYLAMRDGWSDESVKASDVTKLQCHLNLSNCYIKEHDFVSAELNATEALKIDANSIKGLYRRAVARVNNDKLEAAIQDLQALLKLEPSNIDAANQFKLAKAKLHKYNQADKKKFGAMFKSMSLYTEKKDLRNLATLPLVFLDITIDGSTRTMKIALFSDTVPKTVANFKSLCNMDNELNYANCAFHRVIKGFMAQGGDITKGDGTGGMSIYGERFDDENFEDKHVERGMLSMANAGPNTNSSQFFITFVATPHLDGKHVVFGKVVEGLEILDDIEKVETDQGDKPKIDVVITKCGILRE</sequence>
<dbReference type="EC" id="5.2.1.8" evidence="2 8"/>
<dbReference type="InterPro" id="IPR019734">
    <property type="entry name" value="TPR_rpt"/>
</dbReference>
<evidence type="ECO:0000256" key="3">
    <source>
        <dbReference type="ARBA" id="ARBA00022729"/>
    </source>
</evidence>
<dbReference type="Gene3D" id="2.40.100.10">
    <property type="entry name" value="Cyclophilin-like"/>
    <property type="match status" value="1"/>
</dbReference>
<dbReference type="SMART" id="SM00028">
    <property type="entry name" value="TPR"/>
    <property type="match status" value="2"/>
</dbReference>
<dbReference type="FunFam" id="2.40.100.10:FF:000019">
    <property type="entry name" value="Peptidyl-prolyl cis-trans isomerase"/>
    <property type="match status" value="1"/>
</dbReference>
<evidence type="ECO:0000313" key="11">
    <source>
        <dbReference type="EMBL" id="EKX73470.1"/>
    </source>
</evidence>
<dbReference type="InterPro" id="IPR050754">
    <property type="entry name" value="FKBP4/5/8-like"/>
</dbReference>
<keyword evidence="4" id="KW-0677">Repeat</keyword>
<name>L1LDZ5_THEEQ</name>
<dbReference type="EMBL" id="ACOU01000002">
    <property type="protein sequence ID" value="EKX73470.1"/>
    <property type="molecule type" value="Genomic_DNA"/>
</dbReference>
<dbReference type="InterPro" id="IPR001179">
    <property type="entry name" value="PPIase_FKBP_dom"/>
</dbReference>
<dbReference type="GO" id="GO:0003755">
    <property type="term" value="F:peptidyl-prolyl cis-trans isomerase activity"/>
    <property type="evidence" value="ECO:0007669"/>
    <property type="project" value="UniProtKB-KW"/>
</dbReference>
<dbReference type="InterPro" id="IPR029000">
    <property type="entry name" value="Cyclophilin-like_dom_sf"/>
</dbReference>
<dbReference type="eggNOG" id="KOG0543">
    <property type="taxonomic scope" value="Eukaryota"/>
</dbReference>
<evidence type="ECO:0000259" key="9">
    <source>
        <dbReference type="PROSITE" id="PS50059"/>
    </source>
</evidence>
<dbReference type="PROSITE" id="PS50072">
    <property type="entry name" value="CSA_PPIASE_2"/>
    <property type="match status" value="1"/>
</dbReference>
<dbReference type="PANTHER" id="PTHR46512:SF9">
    <property type="entry name" value="PEPTIDYLPROLYL ISOMERASE"/>
    <property type="match status" value="1"/>
</dbReference>
<evidence type="ECO:0000256" key="8">
    <source>
        <dbReference type="PROSITE-ProRule" id="PRU00277"/>
    </source>
</evidence>
<evidence type="ECO:0000259" key="10">
    <source>
        <dbReference type="PROSITE" id="PS50072"/>
    </source>
</evidence>
<keyword evidence="6 8" id="KW-0697">Rotamase</keyword>
<dbReference type="Gene3D" id="1.25.40.10">
    <property type="entry name" value="Tetratricopeptide repeat domain"/>
    <property type="match status" value="1"/>
</dbReference>
<accession>L1LDZ5</accession>
<dbReference type="InterPro" id="IPR046357">
    <property type="entry name" value="PPIase_dom_sf"/>
</dbReference>
<organism evidence="11 12">
    <name type="scientific">Theileria equi strain WA</name>
    <dbReference type="NCBI Taxonomy" id="1537102"/>
    <lineage>
        <taxon>Eukaryota</taxon>
        <taxon>Sar</taxon>
        <taxon>Alveolata</taxon>
        <taxon>Apicomplexa</taxon>
        <taxon>Aconoidasida</taxon>
        <taxon>Piroplasmida</taxon>
        <taxon>Theileriidae</taxon>
        <taxon>Theileria</taxon>
    </lineage>
</organism>
<dbReference type="PANTHER" id="PTHR46512">
    <property type="entry name" value="PEPTIDYLPROLYL ISOMERASE"/>
    <property type="match status" value="1"/>
</dbReference>
<gene>
    <name evidence="11" type="ORF">BEWA_035060</name>
</gene>
<dbReference type="InterPro" id="IPR011990">
    <property type="entry name" value="TPR-like_helical_dom_sf"/>
</dbReference>
<reference evidence="11 12" key="1">
    <citation type="journal article" date="2012" name="BMC Genomics">
        <title>Comparative genomic analysis and phylogenetic position of Theileria equi.</title>
        <authorList>
            <person name="Kappmeyer L.S."/>
            <person name="Thiagarajan M."/>
            <person name="Herndon D.R."/>
            <person name="Ramsay J.D."/>
            <person name="Caler E."/>
            <person name="Djikeng A."/>
            <person name="Gillespie J.J."/>
            <person name="Lau A.O."/>
            <person name="Roalson E.H."/>
            <person name="Silva J.C."/>
            <person name="Silva M.G."/>
            <person name="Suarez C.E."/>
            <person name="Ueti M.W."/>
            <person name="Nene V.M."/>
            <person name="Mealey R.H."/>
            <person name="Knowles D.P."/>
            <person name="Brayton K.A."/>
        </authorList>
    </citation>
    <scope>NUCLEOTIDE SEQUENCE [LARGE SCALE GENOMIC DNA]</scope>
    <source>
        <strain evidence="11 12">WA</strain>
    </source>
</reference>
<dbReference type="FunFam" id="3.10.50.40:FF:000006">
    <property type="entry name" value="Peptidyl-prolyl cis-trans isomerase"/>
    <property type="match status" value="1"/>
</dbReference>
<dbReference type="Pfam" id="PF00160">
    <property type="entry name" value="Pro_isomerase"/>
    <property type="match status" value="1"/>
</dbReference>
<dbReference type="STRING" id="1537102.L1LDZ5"/>
<dbReference type="InterPro" id="IPR002130">
    <property type="entry name" value="Cyclophilin-type_PPIase_dom"/>
</dbReference>
<dbReference type="SUPFAM" id="SSF50891">
    <property type="entry name" value="Cyclophilin-like"/>
    <property type="match status" value="1"/>
</dbReference>
<dbReference type="SUPFAM" id="SSF48452">
    <property type="entry name" value="TPR-like"/>
    <property type="match status" value="1"/>
</dbReference>
<evidence type="ECO:0000256" key="4">
    <source>
        <dbReference type="ARBA" id="ARBA00022737"/>
    </source>
</evidence>
<dbReference type="GO" id="GO:0006457">
    <property type="term" value="P:protein folding"/>
    <property type="evidence" value="ECO:0007669"/>
    <property type="project" value="InterPro"/>
</dbReference>
<dbReference type="VEuPathDB" id="PiroplasmaDB:BEWA_035060"/>
<dbReference type="Pfam" id="PF00254">
    <property type="entry name" value="FKBP_C"/>
    <property type="match status" value="1"/>
</dbReference>
<keyword evidence="3" id="KW-0732">Signal</keyword>
<evidence type="ECO:0000256" key="2">
    <source>
        <dbReference type="ARBA" id="ARBA00013194"/>
    </source>
</evidence>
<keyword evidence="5" id="KW-0802">TPR repeat</keyword>
<proteinExistence type="predicted"/>
<feature type="domain" description="PPIase FKBP-type" evidence="9">
    <location>
        <begin position="30"/>
        <end position="118"/>
    </location>
</feature>
<dbReference type="AlphaFoldDB" id="L1LDZ5"/>
<evidence type="ECO:0000313" key="12">
    <source>
        <dbReference type="Proteomes" id="UP000031512"/>
    </source>
</evidence>
<dbReference type="SUPFAM" id="SSF54534">
    <property type="entry name" value="FKBP-like"/>
    <property type="match status" value="1"/>
</dbReference>
<evidence type="ECO:0000256" key="1">
    <source>
        <dbReference type="ARBA" id="ARBA00000971"/>
    </source>
</evidence>
<feature type="domain" description="PPIase cyclophilin-type" evidence="10">
    <location>
        <begin position="315"/>
        <end position="459"/>
    </location>
</feature>
<dbReference type="InterPro" id="IPR020892">
    <property type="entry name" value="Cyclophilin-type_PPIase_CS"/>
</dbReference>
<dbReference type="PRINTS" id="PR00153">
    <property type="entry name" value="CSAPPISMRASE"/>
</dbReference>
<comment type="caution">
    <text evidence="11">The sequence shown here is derived from an EMBL/GenBank/DDBJ whole genome shotgun (WGS) entry which is preliminary data.</text>
</comment>
<dbReference type="Gene3D" id="3.10.50.40">
    <property type="match status" value="1"/>
</dbReference>
<dbReference type="GeneID" id="15807874"/>
<evidence type="ECO:0000256" key="6">
    <source>
        <dbReference type="ARBA" id="ARBA00023110"/>
    </source>
</evidence>